<evidence type="ECO:0000313" key="1">
    <source>
        <dbReference type="EMBL" id="GAA1587851.1"/>
    </source>
</evidence>
<organism evidence="1 2">
    <name type="scientific">Kribbella karoonensis</name>
    <dbReference type="NCBI Taxonomy" id="324851"/>
    <lineage>
        <taxon>Bacteria</taxon>
        <taxon>Bacillati</taxon>
        <taxon>Actinomycetota</taxon>
        <taxon>Actinomycetes</taxon>
        <taxon>Propionibacteriales</taxon>
        <taxon>Kribbellaceae</taxon>
        <taxon>Kribbella</taxon>
    </lineage>
</organism>
<proteinExistence type="predicted"/>
<evidence type="ECO:0000313" key="2">
    <source>
        <dbReference type="Proteomes" id="UP001500190"/>
    </source>
</evidence>
<dbReference type="Proteomes" id="UP001500190">
    <property type="component" value="Unassembled WGS sequence"/>
</dbReference>
<reference evidence="1 2" key="1">
    <citation type="journal article" date="2019" name="Int. J. Syst. Evol. Microbiol.">
        <title>The Global Catalogue of Microorganisms (GCM) 10K type strain sequencing project: providing services to taxonomists for standard genome sequencing and annotation.</title>
        <authorList>
            <consortium name="The Broad Institute Genomics Platform"/>
            <consortium name="The Broad Institute Genome Sequencing Center for Infectious Disease"/>
            <person name="Wu L."/>
            <person name="Ma J."/>
        </authorList>
    </citation>
    <scope>NUCLEOTIDE SEQUENCE [LARGE SCALE GENOMIC DNA]</scope>
    <source>
        <strain evidence="1 2">JCM 14304</strain>
    </source>
</reference>
<gene>
    <name evidence="1" type="ORF">GCM10009742_37640</name>
</gene>
<dbReference type="EMBL" id="BAAAND010000006">
    <property type="protein sequence ID" value="GAA1587851.1"/>
    <property type="molecule type" value="Genomic_DNA"/>
</dbReference>
<dbReference type="RefSeq" id="WP_344192916.1">
    <property type="nucleotide sequence ID" value="NZ_BAAAND010000006.1"/>
</dbReference>
<keyword evidence="2" id="KW-1185">Reference proteome</keyword>
<sequence length="217" mass="23720">MTDFATSSIRRLVAAWDLPLVCERGLPAVTTEYLRDTFHWSRAEQATRALTSHFASARFADEVEYGVLLVPDPSKLDTRAPLPRELTAPDVFDERLPAGVALPGDGPWRLVVSVIGSYGPSLGSYNDVLASDGFVVDGQDTRTWMTRQVWGARVLQCGPTPPDCEHNERWTFTLFPGEPLVDGQAESGTVLKGKVRFRLGKPDRGIGSARVAPAVLV</sequence>
<name>A0ABN2DVB4_9ACTN</name>
<protein>
    <submittedName>
        <fullName evidence="1">Uncharacterized protein</fullName>
    </submittedName>
</protein>
<accession>A0ABN2DVB4</accession>
<comment type="caution">
    <text evidence="1">The sequence shown here is derived from an EMBL/GenBank/DDBJ whole genome shotgun (WGS) entry which is preliminary data.</text>
</comment>